<keyword evidence="15" id="KW-1185">Reference proteome</keyword>
<comment type="catalytic activity">
    <reaction evidence="12">
        <text>di-trans,octa-cis-undecaprenyl phosphate + UDP-N-acetyl-alpha-D-glucosamine = N-acetyl-alpha-D-glucosaminyl-di-trans,octa-cis-undecaprenyl diphosphate + UMP</text>
        <dbReference type="Rhea" id="RHEA:28090"/>
        <dbReference type="ChEBI" id="CHEBI:57705"/>
        <dbReference type="ChEBI" id="CHEBI:57865"/>
        <dbReference type="ChEBI" id="CHEBI:60392"/>
        <dbReference type="ChEBI" id="CHEBI:62959"/>
        <dbReference type="EC" id="2.7.8.33"/>
    </reaction>
</comment>
<dbReference type="RefSeq" id="WP_105053284.1">
    <property type="nucleotide sequence ID" value="NZ_BMYG01000001.1"/>
</dbReference>
<feature type="transmembrane region" description="Helical" evidence="12">
    <location>
        <begin position="212"/>
        <end position="232"/>
    </location>
</feature>
<evidence type="ECO:0000256" key="6">
    <source>
        <dbReference type="ARBA" id="ARBA00022692"/>
    </source>
</evidence>
<comment type="function">
    <text evidence="12">Catalyzes the transfer of the GlcNAc-1-phosphate moiety from UDP-GlcNAc onto the carrier lipid undecaprenyl phosphate (C55-P), yielding GlcNAc-pyrophosphoryl-undecaprenyl (GlcNAc-PP-C55).</text>
</comment>
<dbReference type="NCBIfam" id="TIGR02380">
    <property type="entry name" value="ECA_wecA"/>
    <property type="match status" value="1"/>
</dbReference>
<keyword evidence="10 12" id="KW-0472">Membrane</keyword>
<dbReference type="GO" id="GO:0044038">
    <property type="term" value="P:cell wall macromolecule biosynthetic process"/>
    <property type="evidence" value="ECO:0007669"/>
    <property type="project" value="TreeGrafter"/>
</dbReference>
<evidence type="ECO:0000256" key="11">
    <source>
        <dbReference type="ARBA" id="ARBA00023211"/>
    </source>
</evidence>
<keyword evidence="4 12" id="KW-0328">Glycosyltransferase</keyword>
<evidence type="ECO:0000256" key="8">
    <source>
        <dbReference type="ARBA" id="ARBA00022985"/>
    </source>
</evidence>
<feature type="transmembrane region" description="Helical" evidence="12">
    <location>
        <begin position="6"/>
        <end position="25"/>
    </location>
</feature>
<evidence type="ECO:0000256" key="9">
    <source>
        <dbReference type="ARBA" id="ARBA00022989"/>
    </source>
</evidence>
<dbReference type="GO" id="GO:0000287">
    <property type="term" value="F:magnesium ion binding"/>
    <property type="evidence" value="ECO:0007669"/>
    <property type="project" value="InterPro"/>
</dbReference>
<dbReference type="GO" id="GO:0009243">
    <property type="term" value="P:O antigen biosynthetic process"/>
    <property type="evidence" value="ECO:0007669"/>
    <property type="project" value="UniProtKB-UniRule"/>
</dbReference>
<dbReference type="Proteomes" id="UP000239007">
    <property type="component" value="Unassembled WGS sequence"/>
</dbReference>
<keyword evidence="11 12" id="KW-0464">Manganese</keyword>
<keyword evidence="3 12" id="KW-0997">Cell inner membrane</keyword>
<dbReference type="AlphaFoldDB" id="A0A2S7UZR0"/>
<name>A0A2S7UZR0_9GAMM</name>
<evidence type="ECO:0000256" key="5">
    <source>
        <dbReference type="ARBA" id="ARBA00022679"/>
    </source>
</evidence>
<keyword evidence="9 12" id="KW-1133">Transmembrane helix</keyword>
<dbReference type="HAMAP" id="MF_02030">
    <property type="entry name" value="WecA_Gammaproteo"/>
    <property type="match status" value="1"/>
</dbReference>
<dbReference type="EMBL" id="MSCH01000003">
    <property type="protein sequence ID" value="PQJ54760.1"/>
    <property type="molecule type" value="Genomic_DNA"/>
</dbReference>
<evidence type="ECO:0000256" key="4">
    <source>
        <dbReference type="ARBA" id="ARBA00022676"/>
    </source>
</evidence>
<evidence type="ECO:0000256" key="2">
    <source>
        <dbReference type="ARBA" id="ARBA00022475"/>
    </source>
</evidence>
<keyword evidence="7 12" id="KW-0460">Magnesium</keyword>
<protein>
    <recommendedName>
        <fullName evidence="12">Undecaprenyl-phosphate alpha-N-acetylglucosaminyl 1-phosphate transferase</fullName>
        <ecNumber evidence="12">2.7.8.33</ecNumber>
    </recommendedName>
    <alternativeName>
        <fullName evidence="12">UDP-GlcNAc:undecaprenyl-phosphate GlcNAc-1-phosphate transferase</fullName>
    </alternativeName>
    <alternativeName>
        <fullName evidence="12">Undecaprenyl-phosphate GlcNAc-1-phosphate transferase</fullName>
    </alternativeName>
</protein>
<keyword evidence="6 12" id="KW-0812">Transmembrane</keyword>
<dbReference type="EC" id="2.7.8.33" evidence="12"/>
<keyword evidence="5 12" id="KW-0808">Transferase</keyword>
<dbReference type="GO" id="GO:0016757">
    <property type="term" value="F:glycosyltransferase activity"/>
    <property type="evidence" value="ECO:0007669"/>
    <property type="project" value="UniProtKB-KW"/>
</dbReference>
<comment type="caution">
    <text evidence="14">The sequence shown here is derived from an EMBL/GenBank/DDBJ whole genome shotgun (WGS) entry which is preliminary data.</text>
</comment>
<reference evidence="14 15" key="1">
    <citation type="submission" date="2016-12" db="EMBL/GenBank/DDBJ databases">
        <title>Diversity of luminous bacteria.</title>
        <authorList>
            <person name="Yoshizawa S."/>
            <person name="Kogure K."/>
        </authorList>
    </citation>
    <scope>NUCLEOTIDE SEQUENCE [LARGE SCALE GENOMIC DNA]</scope>
    <source>
        <strain evidence="14 15">SA4-48</strain>
    </source>
</reference>
<dbReference type="GO" id="GO:0036380">
    <property type="term" value="F:UDP-N-acetylglucosamine-undecaprenyl-phosphate N-acetylglucosaminephosphotransferase activity"/>
    <property type="evidence" value="ECO:0007669"/>
    <property type="project" value="UniProtKB-UniRule"/>
</dbReference>
<evidence type="ECO:0000256" key="10">
    <source>
        <dbReference type="ARBA" id="ARBA00023136"/>
    </source>
</evidence>
<dbReference type="InterPro" id="IPR018480">
    <property type="entry name" value="PNAcMuramoyl-5peptid_Trfase_CS"/>
</dbReference>
<feature type="transmembrane region" description="Helical" evidence="12">
    <location>
        <begin position="129"/>
        <end position="147"/>
    </location>
</feature>
<comment type="pathway">
    <text evidence="12">Bacterial outer membrane biogenesis; LPS O-antigen biosynthesis.</text>
</comment>
<gene>
    <name evidence="12" type="primary">wecA</name>
    <name evidence="14" type="ORF">BTO11_14610</name>
</gene>
<dbReference type="GO" id="GO:0005886">
    <property type="term" value="C:plasma membrane"/>
    <property type="evidence" value="ECO:0007669"/>
    <property type="project" value="UniProtKB-SubCell"/>
</dbReference>
<dbReference type="OrthoDB" id="9783652at2"/>
<dbReference type="PROSITE" id="PS01348">
    <property type="entry name" value="MRAY_2"/>
    <property type="match status" value="1"/>
</dbReference>
<evidence type="ECO:0000256" key="3">
    <source>
        <dbReference type="ARBA" id="ARBA00022519"/>
    </source>
</evidence>
<comment type="cofactor">
    <cofactor evidence="12">
        <name>Mn(2+)</name>
        <dbReference type="ChEBI" id="CHEBI:29035"/>
    </cofactor>
</comment>
<dbReference type="UniPathway" id="UPA00281"/>
<comment type="subcellular location">
    <subcellularLocation>
        <location evidence="12">Cell inner membrane</location>
        <topology evidence="12">Multi-pass membrane protein</topology>
    </subcellularLocation>
    <subcellularLocation>
        <location evidence="1">Cell membrane</location>
        <topology evidence="1">Multi-pass membrane protein</topology>
    </subcellularLocation>
</comment>
<feature type="transmembrane region" description="Helical" evidence="12">
    <location>
        <begin position="159"/>
        <end position="176"/>
    </location>
</feature>
<feature type="transmembrane region" description="Helical" evidence="12">
    <location>
        <begin position="297"/>
        <end position="314"/>
    </location>
</feature>
<feature type="binding site" evidence="13">
    <location>
        <position position="216"/>
    </location>
    <ligand>
        <name>Mg(2+)</name>
        <dbReference type="ChEBI" id="CHEBI:18420"/>
    </ligand>
</feature>
<feature type="binding site" evidence="13">
    <location>
        <position position="151"/>
    </location>
    <ligand>
        <name>Mg(2+)</name>
        <dbReference type="ChEBI" id="CHEBI:18420"/>
    </ligand>
</feature>
<dbReference type="InterPro" id="IPR012750">
    <property type="entry name" value="ECA_WecA-rel"/>
</dbReference>
<dbReference type="InterPro" id="IPR000715">
    <property type="entry name" value="Glycosyl_transferase_4"/>
</dbReference>
<evidence type="ECO:0000313" key="14">
    <source>
        <dbReference type="EMBL" id="PQJ54760.1"/>
    </source>
</evidence>
<organism evidence="14 15">
    <name type="scientific">Psychrosphaera saromensis</name>
    <dbReference type="NCBI Taxonomy" id="716813"/>
    <lineage>
        <taxon>Bacteria</taxon>
        <taxon>Pseudomonadati</taxon>
        <taxon>Pseudomonadota</taxon>
        <taxon>Gammaproteobacteria</taxon>
        <taxon>Alteromonadales</taxon>
        <taxon>Pseudoalteromonadaceae</taxon>
        <taxon>Psychrosphaera</taxon>
    </lineage>
</organism>
<feature type="transmembrane region" description="Helical" evidence="12">
    <location>
        <begin position="320"/>
        <end position="338"/>
    </location>
</feature>
<feature type="transmembrane region" description="Helical" evidence="12">
    <location>
        <begin position="45"/>
        <end position="64"/>
    </location>
</feature>
<keyword evidence="8 12" id="KW-0448">Lipopolysaccharide biosynthesis</keyword>
<evidence type="ECO:0000256" key="1">
    <source>
        <dbReference type="ARBA" id="ARBA00004651"/>
    </source>
</evidence>
<dbReference type="PANTHER" id="PTHR22926:SF3">
    <property type="entry name" value="UNDECAPRENYL-PHOSPHATE ALPHA-N-ACETYLGLUCOSAMINYL 1-PHOSPHATE TRANSFERASE"/>
    <property type="match status" value="1"/>
</dbReference>
<sequence length="353" mass="39295">MLEMLQPMITVFIITVILILILRPLANKFNLVDKPNERKTHDGHIPLIGGIAIYLGTAITFQLFGLIDEPTKIVLLAGAFIVFIGMLDDKYDLPVRFRILGQLLVAALLCSGLGGYIENLGDLFTFGDIELGVLGIPFTYIAVIAAINAYNMIDGIDGLLGGMSIISFIGLAYLFNNAGNEIFAVNSLIIIGAVLAYLVFNMMNQKHRKYKVFMGDAGSMLIGLYVIWMLIIGSQPTVYGQESFSAVLALFIVGLPLIDMAAIIVRRKRKGQSPFKPDRDHMHHILMRSGFSTRQSLLILLLLSSLLLIIGIFINTYLISFIGLLFFIVTYIGYQYVIQHAWRFIKLLKVNKK</sequence>
<keyword evidence="2 12" id="KW-1003">Cell membrane</keyword>
<evidence type="ECO:0000313" key="15">
    <source>
        <dbReference type="Proteomes" id="UP000239007"/>
    </source>
</evidence>
<feature type="transmembrane region" description="Helical" evidence="12">
    <location>
        <begin position="99"/>
        <end position="117"/>
    </location>
</feature>
<dbReference type="GO" id="GO:0009276">
    <property type="term" value="C:Gram-negative-bacterium-type cell wall"/>
    <property type="evidence" value="ECO:0007669"/>
    <property type="project" value="InterPro"/>
</dbReference>
<comment type="cofactor">
    <cofactor evidence="12 13">
        <name>Mg(2+)</name>
        <dbReference type="ChEBI" id="CHEBI:18420"/>
    </cofactor>
</comment>
<dbReference type="CDD" id="cd06853">
    <property type="entry name" value="GT_WecA_like"/>
    <property type="match status" value="1"/>
</dbReference>
<evidence type="ECO:0000256" key="7">
    <source>
        <dbReference type="ARBA" id="ARBA00022842"/>
    </source>
</evidence>
<evidence type="ECO:0000256" key="12">
    <source>
        <dbReference type="HAMAP-Rule" id="MF_02030"/>
    </source>
</evidence>
<feature type="transmembrane region" description="Helical" evidence="12">
    <location>
        <begin position="182"/>
        <end position="200"/>
    </location>
</feature>
<feature type="transmembrane region" description="Helical" evidence="12">
    <location>
        <begin position="70"/>
        <end position="87"/>
    </location>
</feature>
<evidence type="ECO:0000256" key="13">
    <source>
        <dbReference type="PIRSR" id="PIRSR600715-1"/>
    </source>
</evidence>
<dbReference type="Pfam" id="PF00953">
    <property type="entry name" value="Glycos_transf_4"/>
    <property type="match status" value="1"/>
</dbReference>
<comment type="similarity">
    <text evidence="12">Belongs to the glycosyltransferase 4 family. WecA subfamily.</text>
</comment>
<proteinExistence type="inferred from homology"/>
<keyword evidence="13" id="KW-0479">Metal-binding</keyword>
<feature type="transmembrane region" description="Helical" evidence="12">
    <location>
        <begin position="244"/>
        <end position="265"/>
    </location>
</feature>
<dbReference type="GO" id="GO:0071555">
    <property type="term" value="P:cell wall organization"/>
    <property type="evidence" value="ECO:0007669"/>
    <property type="project" value="TreeGrafter"/>
</dbReference>
<dbReference type="GO" id="GO:0030145">
    <property type="term" value="F:manganese ion binding"/>
    <property type="evidence" value="ECO:0007669"/>
    <property type="project" value="InterPro"/>
</dbReference>
<accession>A0A2S7UZR0</accession>
<dbReference type="PANTHER" id="PTHR22926">
    <property type="entry name" value="PHOSPHO-N-ACETYLMURAMOYL-PENTAPEPTIDE-TRANSFERASE"/>
    <property type="match status" value="1"/>
</dbReference>